<proteinExistence type="predicted"/>
<dbReference type="RefSeq" id="WP_189567268.1">
    <property type="nucleotide sequence ID" value="NZ_BMXI01000002.1"/>
</dbReference>
<gene>
    <name evidence="2" type="ORF">GCM10007100_06240</name>
</gene>
<keyword evidence="1" id="KW-1133">Transmembrane helix</keyword>
<dbReference type="AlphaFoldDB" id="A0A918TE88"/>
<organism evidence="2 3">
    <name type="scientific">Roseibacillus persicicus</name>
    <dbReference type="NCBI Taxonomy" id="454148"/>
    <lineage>
        <taxon>Bacteria</taxon>
        <taxon>Pseudomonadati</taxon>
        <taxon>Verrucomicrobiota</taxon>
        <taxon>Verrucomicrobiia</taxon>
        <taxon>Verrucomicrobiales</taxon>
        <taxon>Verrucomicrobiaceae</taxon>
        <taxon>Roseibacillus</taxon>
    </lineage>
</organism>
<sequence>MSTPWRIRIARIATREWLSLPRCFLITIGAIFLAVPGFALAWQGKEIEGWPLWTVILLTVLALVGLGIFAIGVLGDKKAAEQWARHCSRGGSLGGSVLIAIVAIPLFYLLKAFERK</sequence>
<feature type="transmembrane region" description="Helical" evidence="1">
    <location>
        <begin position="20"/>
        <end position="44"/>
    </location>
</feature>
<evidence type="ECO:0000313" key="2">
    <source>
        <dbReference type="EMBL" id="GHC43810.1"/>
    </source>
</evidence>
<evidence type="ECO:0000256" key="1">
    <source>
        <dbReference type="SAM" id="Phobius"/>
    </source>
</evidence>
<comment type="caution">
    <text evidence="2">The sequence shown here is derived from an EMBL/GenBank/DDBJ whole genome shotgun (WGS) entry which is preliminary data.</text>
</comment>
<dbReference type="EMBL" id="BMXI01000002">
    <property type="protein sequence ID" value="GHC43810.1"/>
    <property type="molecule type" value="Genomic_DNA"/>
</dbReference>
<evidence type="ECO:0000313" key="3">
    <source>
        <dbReference type="Proteomes" id="UP000644507"/>
    </source>
</evidence>
<protein>
    <submittedName>
        <fullName evidence="2">Uncharacterized protein</fullName>
    </submittedName>
</protein>
<feature type="transmembrane region" description="Helical" evidence="1">
    <location>
        <begin position="50"/>
        <end position="75"/>
    </location>
</feature>
<keyword evidence="1" id="KW-0812">Transmembrane</keyword>
<name>A0A918TE88_9BACT</name>
<accession>A0A918TE88</accession>
<reference evidence="2" key="2">
    <citation type="submission" date="2020-09" db="EMBL/GenBank/DDBJ databases">
        <authorList>
            <person name="Sun Q."/>
            <person name="Kim S."/>
        </authorList>
    </citation>
    <scope>NUCLEOTIDE SEQUENCE</scope>
    <source>
        <strain evidence="2">KCTC 12988</strain>
    </source>
</reference>
<feature type="transmembrane region" description="Helical" evidence="1">
    <location>
        <begin position="87"/>
        <end position="110"/>
    </location>
</feature>
<dbReference type="Proteomes" id="UP000644507">
    <property type="component" value="Unassembled WGS sequence"/>
</dbReference>
<reference evidence="2" key="1">
    <citation type="journal article" date="2014" name="Int. J. Syst. Evol. Microbiol.">
        <title>Complete genome sequence of Corynebacterium casei LMG S-19264T (=DSM 44701T), isolated from a smear-ripened cheese.</title>
        <authorList>
            <consortium name="US DOE Joint Genome Institute (JGI-PGF)"/>
            <person name="Walter F."/>
            <person name="Albersmeier A."/>
            <person name="Kalinowski J."/>
            <person name="Ruckert C."/>
        </authorList>
    </citation>
    <scope>NUCLEOTIDE SEQUENCE</scope>
    <source>
        <strain evidence="2">KCTC 12988</strain>
    </source>
</reference>
<keyword evidence="1" id="KW-0472">Membrane</keyword>
<keyword evidence="3" id="KW-1185">Reference proteome</keyword>